<dbReference type="RefSeq" id="WP_107762754.1">
    <property type="nucleotide sequence ID" value="NZ_QAOK01000021.1"/>
</dbReference>
<keyword evidence="2" id="KW-0472">Membrane</keyword>
<accession>A0A2T5I7R8</accession>
<evidence type="ECO:0000313" key="3">
    <source>
        <dbReference type="EMBL" id="PTQ79881.1"/>
    </source>
</evidence>
<feature type="transmembrane region" description="Helical" evidence="2">
    <location>
        <begin position="33"/>
        <end position="55"/>
    </location>
</feature>
<name>A0A2T5I7R8_9PROT</name>
<proteinExistence type="predicted"/>
<evidence type="ECO:0000256" key="2">
    <source>
        <dbReference type="SAM" id="Phobius"/>
    </source>
</evidence>
<reference evidence="3 4" key="1">
    <citation type="submission" date="2018-04" db="EMBL/GenBank/DDBJ databases">
        <title>Active sludge and wastewater microbial communities from Klosterneuburg, Austria.</title>
        <authorList>
            <person name="Wagner M."/>
        </authorList>
    </citation>
    <scope>NUCLEOTIDE SEQUENCE [LARGE SCALE GENOMIC DNA]</scope>
    <source>
        <strain evidence="3 4">Nl12</strain>
    </source>
</reference>
<dbReference type="EMBL" id="QAOK01000021">
    <property type="protein sequence ID" value="PTQ79881.1"/>
    <property type="molecule type" value="Genomic_DNA"/>
</dbReference>
<dbReference type="Proteomes" id="UP000244152">
    <property type="component" value="Unassembled WGS sequence"/>
</dbReference>
<protein>
    <recommendedName>
        <fullName evidence="5">Protein PelE</fullName>
    </recommendedName>
</protein>
<feature type="region of interest" description="Disordered" evidence="1">
    <location>
        <begin position="260"/>
        <end position="289"/>
    </location>
</feature>
<organism evidence="3 4">
    <name type="scientific">Nitrosospira multiformis</name>
    <dbReference type="NCBI Taxonomy" id="1231"/>
    <lineage>
        <taxon>Bacteria</taxon>
        <taxon>Pseudomonadati</taxon>
        <taxon>Pseudomonadota</taxon>
        <taxon>Betaproteobacteria</taxon>
        <taxon>Nitrosomonadales</taxon>
        <taxon>Nitrosomonadaceae</taxon>
        <taxon>Nitrosospira</taxon>
    </lineage>
</organism>
<gene>
    <name evidence="3" type="ORF">C8R21_1218</name>
</gene>
<dbReference type="AlphaFoldDB" id="A0A2T5I7R8"/>
<keyword evidence="2" id="KW-0812">Transmembrane</keyword>
<evidence type="ECO:0000313" key="4">
    <source>
        <dbReference type="Proteomes" id="UP000244152"/>
    </source>
</evidence>
<feature type="compositionally biased region" description="Low complexity" evidence="1">
    <location>
        <begin position="264"/>
        <end position="282"/>
    </location>
</feature>
<evidence type="ECO:0000256" key="1">
    <source>
        <dbReference type="SAM" id="MobiDB-lite"/>
    </source>
</evidence>
<comment type="caution">
    <text evidence="3">The sequence shown here is derived from an EMBL/GenBank/DDBJ whole genome shotgun (WGS) entry which is preliminary data.</text>
</comment>
<keyword evidence="2" id="KW-1133">Transmembrane helix</keyword>
<feature type="transmembrane region" description="Helical" evidence="2">
    <location>
        <begin position="76"/>
        <end position="96"/>
    </location>
</feature>
<evidence type="ECO:0008006" key="5">
    <source>
        <dbReference type="Google" id="ProtNLM"/>
    </source>
</evidence>
<sequence>MRRMYGLLALSGVTAEAVAVLLVGWSADDALAAWQEGALLFTAIVFHSASSYYLARMFWQSLPRRYKLPPRRSLGLLFAFLWILPVFGALGVLWSITRALKRPRTRSAKNVKIIILPELPFSPPVIFPVPPYSQGALRQIVHFAERSLKRLKAVMATRHMAPREAMEIWSKATRDPIDDVRLLAYAMKDAHEKRLTDRVLALTEALPQLPPRAQNACRKTIAALCWELVYHKLVQGAVRQHWLKNARTQMEVVLTSSSITPRDAPSASASASAPVPAAPEASLTSPKHGMSEASSLWEGIDPDSWLLYGRILLESGEAALARKAFVNAETYGAHQQQLLPWFAEIAFRERKFSEAKRCLSVLARVGEKGRELALVRAWWNK</sequence>